<proteinExistence type="predicted"/>
<organism evidence="1 2">
    <name type="scientific">Leptospira vanthielii</name>
    <dbReference type="NCBI Taxonomy" id="293085"/>
    <lineage>
        <taxon>Bacteria</taxon>
        <taxon>Pseudomonadati</taxon>
        <taxon>Spirochaetota</taxon>
        <taxon>Spirochaetia</taxon>
        <taxon>Leptospirales</taxon>
        <taxon>Leptospiraceae</taxon>
        <taxon>Leptospira</taxon>
    </lineage>
</organism>
<keyword evidence="2" id="KW-1185">Reference proteome</keyword>
<dbReference type="EMBL" id="RQHF01000030">
    <property type="protein sequence ID" value="TGM51519.1"/>
    <property type="molecule type" value="Genomic_DNA"/>
</dbReference>
<accession>A0ABY2NLC4</accession>
<evidence type="ECO:0000313" key="1">
    <source>
        <dbReference type="EMBL" id="TGM51519.1"/>
    </source>
</evidence>
<gene>
    <name evidence="1" type="ORF">EHQ95_14545</name>
</gene>
<dbReference type="Proteomes" id="UP000298112">
    <property type="component" value="Unassembled WGS sequence"/>
</dbReference>
<evidence type="ECO:0000313" key="2">
    <source>
        <dbReference type="Proteomes" id="UP000298112"/>
    </source>
</evidence>
<protein>
    <submittedName>
        <fullName evidence="1">Uncharacterized protein</fullName>
    </submittedName>
</protein>
<sequence length="186" mass="21644">MIWFPFKKKKQMLTISEDAKERIDAESKKLGKTQVLLLTLEHNQKGVGSVLVEFADKTSSDSGLIRWKQASTKNILSLGELRFDSGNFYFYPNIDLEWEKTPRPEIHKIISNYTFTKEPIYLEAKDSFRLRPVLARCFQREGVLSIYLKGNICQLEIPNLTQEKEEKISEDLLTYLSSLYESPWAE</sequence>
<name>A0ABY2NLC4_9LEPT</name>
<comment type="caution">
    <text evidence="1">The sequence shown here is derived from an EMBL/GenBank/DDBJ whole genome shotgun (WGS) entry which is preliminary data.</text>
</comment>
<reference evidence="2" key="1">
    <citation type="journal article" date="2019" name="PLoS Negl. Trop. Dis.">
        <title>Revisiting the worldwide diversity of Leptospira species in the environment.</title>
        <authorList>
            <person name="Vincent A.T."/>
            <person name="Schiettekatte O."/>
            <person name="Bourhy P."/>
            <person name="Veyrier F.J."/>
            <person name="Picardeau M."/>
        </authorList>
    </citation>
    <scope>NUCLEOTIDE SEQUENCE [LARGE SCALE GENOMIC DNA]</scope>
    <source>
        <strain evidence="2">201601955</strain>
    </source>
</reference>